<organism evidence="1 2">
    <name type="scientific">Ceraceosorus bombacis</name>
    <dbReference type="NCBI Taxonomy" id="401625"/>
    <lineage>
        <taxon>Eukaryota</taxon>
        <taxon>Fungi</taxon>
        <taxon>Dikarya</taxon>
        <taxon>Basidiomycota</taxon>
        <taxon>Ustilaginomycotina</taxon>
        <taxon>Exobasidiomycetes</taxon>
        <taxon>Ceraceosorales</taxon>
        <taxon>Ceraceosoraceae</taxon>
        <taxon>Ceraceosorus</taxon>
    </lineage>
</organism>
<dbReference type="EMBL" id="CCYA01000254">
    <property type="protein sequence ID" value="CEH17245.1"/>
    <property type="molecule type" value="Genomic_DNA"/>
</dbReference>
<protein>
    <submittedName>
        <fullName evidence="1">Uncharacterized protein</fullName>
    </submittedName>
</protein>
<evidence type="ECO:0000313" key="1">
    <source>
        <dbReference type="EMBL" id="CEH17245.1"/>
    </source>
</evidence>
<reference evidence="1 2" key="1">
    <citation type="submission" date="2014-09" db="EMBL/GenBank/DDBJ databases">
        <authorList>
            <person name="Magalhaes I.L.F."/>
            <person name="Oliveira U."/>
            <person name="Santos F.R."/>
            <person name="Vidigal T.H.D.A."/>
            <person name="Brescovit A.D."/>
            <person name="Santos A.J."/>
        </authorList>
    </citation>
    <scope>NUCLEOTIDE SEQUENCE [LARGE SCALE GENOMIC DNA]</scope>
</reference>
<evidence type="ECO:0000313" key="2">
    <source>
        <dbReference type="Proteomes" id="UP000054845"/>
    </source>
</evidence>
<dbReference type="AlphaFoldDB" id="A0A0P1BNG3"/>
<accession>A0A0P1BNG3</accession>
<name>A0A0P1BNG3_9BASI</name>
<keyword evidence="2" id="KW-1185">Reference proteome</keyword>
<dbReference type="Proteomes" id="UP000054845">
    <property type="component" value="Unassembled WGS sequence"/>
</dbReference>
<proteinExistence type="predicted"/>
<sequence length="138" mass="15511">MWRNQPPSVHIMYDGRLGTVVSLRPSKLAEVITPLSSKTISRRCRNARLRLDHPRPVAALLPCIMTVLSSEGPTLALQAERRTALFQSREEQTAVQIIRGWQRVGARVRVRTHRYMQHPINPTTLSRGATLLAALTLA</sequence>